<keyword evidence="13" id="KW-1185">Reference proteome</keyword>
<dbReference type="Pfam" id="PF01545">
    <property type="entry name" value="Cation_efflux"/>
    <property type="match status" value="1"/>
</dbReference>
<dbReference type="Pfam" id="PF16916">
    <property type="entry name" value="ZT_dimer"/>
    <property type="match status" value="1"/>
</dbReference>
<feature type="transmembrane region" description="Helical" evidence="9">
    <location>
        <begin position="220"/>
        <end position="237"/>
    </location>
</feature>
<evidence type="ECO:0000256" key="1">
    <source>
        <dbReference type="ARBA" id="ARBA00004141"/>
    </source>
</evidence>
<evidence type="ECO:0000256" key="5">
    <source>
        <dbReference type="ARBA" id="ARBA00022989"/>
    </source>
</evidence>
<dbReference type="InterPro" id="IPR036837">
    <property type="entry name" value="Cation_efflux_CTD_sf"/>
</dbReference>
<dbReference type="InterPro" id="IPR002524">
    <property type="entry name" value="Cation_efflux"/>
</dbReference>
<evidence type="ECO:0000256" key="8">
    <source>
        <dbReference type="SAM" id="MobiDB-lite"/>
    </source>
</evidence>
<dbReference type="RefSeq" id="WP_395513149.1">
    <property type="nucleotide sequence ID" value="NZ_JBBDHD010000131.1"/>
</dbReference>
<accession>A0ABW7PNP2</accession>
<evidence type="ECO:0000256" key="4">
    <source>
        <dbReference type="ARBA" id="ARBA00022692"/>
    </source>
</evidence>
<name>A0ABW7PNP2_9ACTN</name>
<dbReference type="InterPro" id="IPR027469">
    <property type="entry name" value="Cation_efflux_TMD_sf"/>
</dbReference>
<dbReference type="InterPro" id="IPR027470">
    <property type="entry name" value="Cation_efflux_CTD"/>
</dbReference>
<keyword evidence="3" id="KW-0813">Transport</keyword>
<feature type="transmembrane region" description="Helical" evidence="9">
    <location>
        <begin position="53"/>
        <end position="78"/>
    </location>
</feature>
<evidence type="ECO:0000256" key="7">
    <source>
        <dbReference type="ARBA" id="ARBA00023136"/>
    </source>
</evidence>
<feature type="domain" description="Cation efflux protein transmembrane" evidence="10">
    <location>
        <begin position="55"/>
        <end position="245"/>
    </location>
</feature>
<dbReference type="Gene3D" id="1.20.1510.10">
    <property type="entry name" value="Cation efflux protein transmembrane domain"/>
    <property type="match status" value="1"/>
</dbReference>
<dbReference type="SUPFAM" id="SSF160240">
    <property type="entry name" value="Cation efflux protein cytoplasmic domain-like"/>
    <property type="match status" value="1"/>
</dbReference>
<dbReference type="PANTHER" id="PTHR11562">
    <property type="entry name" value="CATION EFFLUX PROTEIN/ ZINC TRANSPORTER"/>
    <property type="match status" value="1"/>
</dbReference>
<feature type="compositionally biased region" description="Basic and acidic residues" evidence="8">
    <location>
        <begin position="18"/>
        <end position="29"/>
    </location>
</feature>
<keyword evidence="6" id="KW-0406">Ion transport</keyword>
<proteinExistence type="inferred from homology"/>
<comment type="similarity">
    <text evidence="2">Belongs to the cation diffusion facilitator (CDF) transporter (TC 2.A.4) family. SLC30A subfamily.</text>
</comment>
<feature type="transmembrane region" description="Helical" evidence="9">
    <location>
        <begin position="155"/>
        <end position="175"/>
    </location>
</feature>
<feature type="compositionally biased region" description="Basic residues" evidence="8">
    <location>
        <begin position="351"/>
        <end position="360"/>
    </location>
</feature>
<protein>
    <submittedName>
        <fullName evidence="12">Cation diffusion facilitator family transporter</fullName>
    </submittedName>
</protein>
<dbReference type="SUPFAM" id="SSF161111">
    <property type="entry name" value="Cation efflux protein transmembrane domain-like"/>
    <property type="match status" value="1"/>
</dbReference>
<evidence type="ECO:0000313" key="12">
    <source>
        <dbReference type="EMBL" id="MFH7599516.1"/>
    </source>
</evidence>
<evidence type="ECO:0000256" key="9">
    <source>
        <dbReference type="SAM" id="Phobius"/>
    </source>
</evidence>
<feature type="domain" description="Cation efflux protein cytoplasmic" evidence="11">
    <location>
        <begin position="255"/>
        <end position="323"/>
    </location>
</feature>
<dbReference type="PANTHER" id="PTHR11562:SF17">
    <property type="entry name" value="RE54080P-RELATED"/>
    <property type="match status" value="1"/>
</dbReference>
<evidence type="ECO:0000259" key="10">
    <source>
        <dbReference type="Pfam" id="PF01545"/>
    </source>
</evidence>
<dbReference type="Proteomes" id="UP001610631">
    <property type="component" value="Unassembled WGS sequence"/>
</dbReference>
<dbReference type="NCBIfam" id="TIGR01297">
    <property type="entry name" value="CDF"/>
    <property type="match status" value="1"/>
</dbReference>
<feature type="region of interest" description="Disordered" evidence="8">
    <location>
        <begin position="333"/>
        <end position="360"/>
    </location>
</feature>
<comment type="caution">
    <text evidence="12">The sequence shown here is derived from an EMBL/GenBank/DDBJ whole genome shotgun (WGS) entry which is preliminary data.</text>
</comment>
<feature type="compositionally biased region" description="Basic and acidic residues" evidence="8">
    <location>
        <begin position="1"/>
        <end position="11"/>
    </location>
</feature>
<feature type="transmembrane region" description="Helical" evidence="9">
    <location>
        <begin position="196"/>
        <end position="214"/>
    </location>
</feature>
<feature type="transmembrane region" description="Helical" evidence="9">
    <location>
        <begin position="126"/>
        <end position="143"/>
    </location>
</feature>
<feature type="region of interest" description="Disordered" evidence="8">
    <location>
        <begin position="1"/>
        <end position="45"/>
    </location>
</feature>
<evidence type="ECO:0000256" key="2">
    <source>
        <dbReference type="ARBA" id="ARBA00008873"/>
    </source>
</evidence>
<dbReference type="InterPro" id="IPR050681">
    <property type="entry name" value="CDF/SLC30A"/>
</dbReference>
<comment type="subcellular location">
    <subcellularLocation>
        <location evidence="1">Membrane</location>
        <topology evidence="1">Multi-pass membrane protein</topology>
    </subcellularLocation>
</comment>
<evidence type="ECO:0000256" key="3">
    <source>
        <dbReference type="ARBA" id="ARBA00022448"/>
    </source>
</evidence>
<reference evidence="12 13" key="1">
    <citation type="submission" date="2024-03" db="EMBL/GenBank/DDBJ databases">
        <title>Whole genome sequencing of Streptomyces racemochromogenes, to identify antimicrobial biosynthetic gene clusters.</title>
        <authorList>
            <person name="Suryawanshi P."/>
            <person name="Krishnaraj P.U."/>
            <person name="Arun Y.P."/>
            <person name="Suryawanshi M.P."/>
            <person name="Rakshit O."/>
        </authorList>
    </citation>
    <scope>NUCLEOTIDE SEQUENCE [LARGE SCALE GENOMIC DNA]</scope>
    <source>
        <strain evidence="12 13">AUDT626</strain>
    </source>
</reference>
<feature type="transmembrane region" description="Helical" evidence="9">
    <location>
        <begin position="84"/>
        <end position="105"/>
    </location>
</feature>
<dbReference type="InterPro" id="IPR058533">
    <property type="entry name" value="Cation_efflux_TM"/>
</dbReference>
<sequence length="360" mass="37429">MTGRDSHDLDHGPGTGSVHEHGPGPDHGHGHGGHSHGPGGHSHGVDPDADRRWLAIALALIGGFMAVEVVIGVLAHSLALISDAAHMLTDAVSIVLALVAMRLAARPARGGFTFGLKRAEILSAQANGLTLLLLAVWLAYEAVRRLIDPPPVEGGPVLVTALAGIVVNVAAAWCISRANRTSLAVEGAYQHVLNDLFAFIGTAVAGLIVLTTGFVQADAIASLVVVALMVKAGYGLVRESGRIFMEAAPAHLDPDAVGDRLAGHPPVSEVHDLHIWTITSGQAALSAHVLVEPAGDCHAVRRDLEALLAKEYGITHTTLQVDHVQDELLSVGRAGEGPEDADPHCADAHGPVHRQGPHAH</sequence>
<keyword evidence="4 9" id="KW-0812">Transmembrane</keyword>
<evidence type="ECO:0000313" key="13">
    <source>
        <dbReference type="Proteomes" id="UP001610631"/>
    </source>
</evidence>
<evidence type="ECO:0000259" key="11">
    <source>
        <dbReference type="Pfam" id="PF16916"/>
    </source>
</evidence>
<gene>
    <name evidence="12" type="ORF">WDV06_31100</name>
</gene>
<evidence type="ECO:0000256" key="6">
    <source>
        <dbReference type="ARBA" id="ARBA00023065"/>
    </source>
</evidence>
<dbReference type="EMBL" id="JBBDHD010000131">
    <property type="protein sequence ID" value="MFH7599516.1"/>
    <property type="molecule type" value="Genomic_DNA"/>
</dbReference>
<keyword evidence="5 9" id="KW-1133">Transmembrane helix</keyword>
<organism evidence="12 13">
    <name type="scientific">Streptomyces racemochromogenes</name>
    <dbReference type="NCBI Taxonomy" id="67353"/>
    <lineage>
        <taxon>Bacteria</taxon>
        <taxon>Bacillati</taxon>
        <taxon>Actinomycetota</taxon>
        <taxon>Actinomycetes</taxon>
        <taxon>Kitasatosporales</taxon>
        <taxon>Streptomycetaceae</taxon>
        <taxon>Streptomyces</taxon>
    </lineage>
</organism>
<keyword evidence="7 9" id="KW-0472">Membrane</keyword>